<comment type="caution">
    <text evidence="2">The sequence shown here is derived from an EMBL/GenBank/DDBJ whole genome shotgun (WGS) entry which is preliminary data.</text>
</comment>
<evidence type="ECO:0000313" key="2">
    <source>
        <dbReference type="EMBL" id="MFK8293533.1"/>
    </source>
</evidence>
<protein>
    <recommendedName>
        <fullName evidence="4">LPXTG cell wall anchor domain-containing protein</fullName>
    </recommendedName>
</protein>
<sequence>MIPQNIALYDHTAGSIIIGFFGLVCIGFIVMTVLFFRSGKKKK</sequence>
<reference evidence="2 3" key="1">
    <citation type="journal article" date="2016" name="Sci. Rep.">
        <title>Whole genome sequencing identifies a novel species of the genus Capnocytophaga isolated from dog and cat bite wounds in humans.</title>
        <authorList>
            <person name="Zangenah S."/>
            <person name="Abbasi N."/>
            <person name="Andersson A.F."/>
            <person name="Bergman P."/>
        </authorList>
    </citation>
    <scope>NUCLEOTIDE SEQUENCE [LARGE SCALE GENOMIC DNA]</scope>
    <source>
        <strain evidence="2 3">W5</strain>
    </source>
</reference>
<dbReference type="EMBL" id="JBJGWJ010000004">
    <property type="protein sequence ID" value="MFK8293533.1"/>
    <property type="molecule type" value="Genomic_DNA"/>
</dbReference>
<organism evidence="2 3">
    <name type="scientific">Capnocytophaga stomatis</name>
    <dbReference type="NCBI Taxonomy" id="1848904"/>
    <lineage>
        <taxon>Bacteria</taxon>
        <taxon>Pseudomonadati</taxon>
        <taxon>Bacteroidota</taxon>
        <taxon>Flavobacteriia</taxon>
        <taxon>Flavobacteriales</taxon>
        <taxon>Flavobacteriaceae</taxon>
        <taxon>Capnocytophaga</taxon>
    </lineage>
</organism>
<gene>
    <name evidence="2" type="ORF">ACI76L_07040</name>
</gene>
<evidence type="ECO:0008006" key="4">
    <source>
        <dbReference type="Google" id="ProtNLM"/>
    </source>
</evidence>
<keyword evidence="1" id="KW-0812">Transmembrane</keyword>
<feature type="transmembrane region" description="Helical" evidence="1">
    <location>
        <begin position="12"/>
        <end position="36"/>
    </location>
</feature>
<keyword evidence="1" id="KW-0472">Membrane</keyword>
<dbReference type="Proteomes" id="UP001622370">
    <property type="component" value="Unassembled WGS sequence"/>
</dbReference>
<dbReference type="RefSeq" id="WP_255318135.1">
    <property type="nucleotide sequence ID" value="NZ_BOPK01000012.1"/>
</dbReference>
<keyword evidence="1" id="KW-1133">Transmembrane helix</keyword>
<name>A0ABW8QAY7_9FLAO</name>
<evidence type="ECO:0000256" key="1">
    <source>
        <dbReference type="SAM" id="Phobius"/>
    </source>
</evidence>
<keyword evidence="3" id="KW-1185">Reference proteome</keyword>
<evidence type="ECO:0000313" key="3">
    <source>
        <dbReference type="Proteomes" id="UP001622370"/>
    </source>
</evidence>
<proteinExistence type="predicted"/>
<accession>A0ABW8QAY7</accession>